<dbReference type="KEGG" id="neq:NEQ438"/>
<dbReference type="GO" id="GO:0072344">
    <property type="term" value="P:rescue of stalled ribosome"/>
    <property type="evidence" value="ECO:0007669"/>
    <property type="project" value="TreeGrafter"/>
</dbReference>
<keyword evidence="1" id="KW-0175">Coiled coil</keyword>
<feature type="coiled-coil region" evidence="1">
    <location>
        <begin position="253"/>
        <end position="280"/>
    </location>
</feature>
<organism evidence="2 3">
    <name type="scientific">Nanoarchaeum equitans (strain Kin4-M)</name>
    <dbReference type="NCBI Taxonomy" id="228908"/>
    <lineage>
        <taxon>Archaea</taxon>
        <taxon>Nanobdellota</taxon>
        <taxon>Candidatus Nanoarchaeia</taxon>
        <taxon>Nanoarchaeales</taxon>
        <taxon>Nanoarchaeaceae</taxon>
        <taxon>Nanoarchaeum</taxon>
    </lineage>
</organism>
<protein>
    <submittedName>
        <fullName evidence="2">NEQ438</fullName>
    </submittedName>
</protein>
<reference evidence="2 3" key="1">
    <citation type="journal article" date="2003" name="Proc. Natl. Acad. Sci. U.S.A.">
        <title>The genome of Nanoarchaeum equitans: insights into early archaeal evolution and derived parasitism.</title>
        <authorList>
            <person name="Waters E."/>
            <person name="Hohn M.J."/>
            <person name="Ahel I."/>
            <person name="Graham D.E."/>
            <person name="Adams M.D."/>
            <person name="Barnstead M."/>
            <person name="Beeson K.Y."/>
            <person name="Bibbs L."/>
            <person name="Bolanos R."/>
            <person name="Keller M."/>
            <person name="Kretz K."/>
            <person name="Lin X."/>
            <person name="Mathur E."/>
            <person name="Ni J."/>
            <person name="Podar M."/>
            <person name="Richardson T."/>
            <person name="Sutton G.G."/>
            <person name="Simon M."/>
            <person name="Soll D."/>
            <person name="Stetter K.O."/>
            <person name="Short J.M."/>
            <person name="Noordewier M."/>
        </authorList>
    </citation>
    <scope>NUCLEOTIDE SEQUENCE [LARGE SCALE GENOMIC DNA]</scope>
    <source>
        <strain evidence="2 3">Kin4-M</strain>
    </source>
</reference>
<dbReference type="Pfam" id="PF05833">
    <property type="entry name" value="NFACT_N"/>
    <property type="match status" value="1"/>
</dbReference>
<dbReference type="GO" id="GO:0043023">
    <property type="term" value="F:ribosomal large subunit binding"/>
    <property type="evidence" value="ECO:0007669"/>
    <property type="project" value="TreeGrafter"/>
</dbReference>
<dbReference type="Proteomes" id="UP000000578">
    <property type="component" value="Chromosome"/>
</dbReference>
<proteinExistence type="predicted"/>
<evidence type="ECO:0000313" key="3">
    <source>
        <dbReference type="Proteomes" id="UP000000578"/>
    </source>
</evidence>
<evidence type="ECO:0000256" key="1">
    <source>
        <dbReference type="SAM" id="Coils"/>
    </source>
</evidence>
<dbReference type="EMBL" id="AE017199">
    <property type="protein sequence ID" value="AAR39283.1"/>
    <property type="molecule type" value="Genomic_DNA"/>
</dbReference>
<name>Q74M75_NANEQ</name>
<gene>
    <name evidence="2" type="ordered locus">NEQ438</name>
</gene>
<dbReference type="InterPro" id="IPR051608">
    <property type="entry name" value="RQC_Subunit_NEMF"/>
</dbReference>
<dbReference type="STRING" id="228908.NEQ438"/>
<dbReference type="EnsemblBacteria" id="AAR39283">
    <property type="protein sequence ID" value="AAR39283"/>
    <property type="gene ID" value="NEQ438"/>
</dbReference>
<accession>Q74M75</accession>
<dbReference type="GO" id="GO:1990112">
    <property type="term" value="C:RQC complex"/>
    <property type="evidence" value="ECO:0007669"/>
    <property type="project" value="TreeGrafter"/>
</dbReference>
<dbReference type="PANTHER" id="PTHR15239">
    <property type="entry name" value="NUCLEAR EXPORT MEDIATOR FACTOR NEMF"/>
    <property type="match status" value="1"/>
</dbReference>
<evidence type="ECO:0000313" key="2">
    <source>
        <dbReference type="EMBL" id="AAR39283.1"/>
    </source>
</evidence>
<dbReference type="PANTHER" id="PTHR15239:SF6">
    <property type="entry name" value="RIBOSOME QUALITY CONTROL COMPLEX SUBUNIT NEMF"/>
    <property type="match status" value="1"/>
</dbReference>
<dbReference type="HOGENOM" id="CLU_835799_0_0_2"/>
<dbReference type="BioCyc" id="NEQU228908:GJB6-465-MONOMER"/>
<keyword evidence="3" id="KW-1185">Reference proteome</keyword>
<dbReference type="AlphaFoldDB" id="Q74M75"/>
<dbReference type="Gene3D" id="2.30.310.10">
    <property type="entry name" value="ibrinogen binding protein from staphylococcus aureus domain"/>
    <property type="match status" value="1"/>
</dbReference>
<dbReference type="GO" id="GO:0000049">
    <property type="term" value="F:tRNA binding"/>
    <property type="evidence" value="ECO:0007669"/>
    <property type="project" value="TreeGrafter"/>
</dbReference>
<sequence>MKKFQSIELRVLLEENPIEGYIEKIFFCDNDLVIAYSHKGKRYLIVKPGLVFYGETEIMCNKKKTRFSLVLEKYLEHKKILNAKIINSERLLLIEFQDYNLYMEFYPPGIIVLTDKNNTILETNITKNFGWRVIEKGKPYIYRQSPNPFDIESFYKLKESDKKDLVRALAIDLGFGKVYANELLLRTNIENKSPKLLTDKEIELLYNSFIELYNDRKPAIVNNDVVPFNLLYYKDYEKIYFPTYTQAVKEFLKEKEETKIKHIEETIKKLEELYNYYKEIGDKLMQNQYYLEQLRQNIIIAAKQYGWEKVKKYLESRGIIVNEKEGYFEIDL</sequence>